<dbReference type="InterPro" id="IPR019138">
    <property type="entry name" value="De-etiolated_protein_1_Det1"/>
</dbReference>
<dbReference type="Proteomes" id="UP000267251">
    <property type="component" value="Unassembled WGS sequence"/>
</dbReference>
<proteinExistence type="predicted"/>
<dbReference type="AlphaFoldDB" id="A0A4P9Y7T3"/>
<accession>A0A4P9Y7T3</accession>
<organism evidence="1 2">
    <name type="scientific">Piptocephalis cylindrospora</name>
    <dbReference type="NCBI Taxonomy" id="1907219"/>
    <lineage>
        <taxon>Eukaryota</taxon>
        <taxon>Fungi</taxon>
        <taxon>Fungi incertae sedis</taxon>
        <taxon>Zoopagomycota</taxon>
        <taxon>Zoopagomycotina</taxon>
        <taxon>Zoopagomycetes</taxon>
        <taxon>Zoopagales</taxon>
        <taxon>Piptocephalidaceae</taxon>
        <taxon>Piptocephalis</taxon>
    </lineage>
</organism>
<dbReference type="Pfam" id="PF09737">
    <property type="entry name" value="Det1"/>
    <property type="match status" value="1"/>
</dbReference>
<dbReference type="EMBL" id="KZ987749">
    <property type="protein sequence ID" value="RKP15206.1"/>
    <property type="molecule type" value="Genomic_DNA"/>
</dbReference>
<gene>
    <name evidence="1" type="ORF">BJ684DRAFT_18456</name>
</gene>
<dbReference type="OrthoDB" id="18339at2759"/>
<evidence type="ECO:0000313" key="1">
    <source>
        <dbReference type="EMBL" id="RKP15206.1"/>
    </source>
</evidence>
<name>A0A4P9Y7T3_9FUNG</name>
<protein>
    <submittedName>
        <fullName evidence="1">Uncharacterized protein</fullName>
    </submittedName>
</protein>
<reference evidence="2" key="1">
    <citation type="journal article" date="2018" name="Nat. Microbiol.">
        <title>Leveraging single-cell genomics to expand the fungal tree of life.</title>
        <authorList>
            <person name="Ahrendt S.R."/>
            <person name="Quandt C.A."/>
            <person name="Ciobanu D."/>
            <person name="Clum A."/>
            <person name="Salamov A."/>
            <person name="Andreopoulos B."/>
            <person name="Cheng J.F."/>
            <person name="Woyke T."/>
            <person name="Pelin A."/>
            <person name="Henrissat B."/>
            <person name="Reynolds N.K."/>
            <person name="Benny G.L."/>
            <person name="Smith M.E."/>
            <person name="James T.Y."/>
            <person name="Grigoriev I.V."/>
        </authorList>
    </citation>
    <scope>NUCLEOTIDE SEQUENCE [LARGE SCALE GENOMIC DNA]</scope>
</reference>
<keyword evidence="2" id="KW-1185">Reference proteome</keyword>
<evidence type="ECO:0000313" key="2">
    <source>
        <dbReference type="Proteomes" id="UP000267251"/>
    </source>
</evidence>
<sequence>MRNLLERLRDREKGGASPLPGGSRSHLEDFIPFTTPQSTLWPIRLPMDVHIVRSFSPDGKHPPSALRHNHPLYSIRLYCLNLETLSMKYVWQFPEDWLDLEDGRCCSLEGDTLSVLSLQDQTVYLFHWREDGQLDPLRRLGSHLTEKDKEEEEKDDLIFDGESSLEGISTVLHNERILTHLYRKAMKSGNQEQIQYFHQIRPQLIDDVVLTYAHLVGPTGRYLQLHYQPQSIIAASLHVSAPHPPTSLMQPPSHAPSSSSFSGPFVIEPPFKSTSPHLPAISTPFSVLYDMHDSVILKILHRHAFPSGISIPSRGSSSYSVPSPGQKRLDPGMYKSPYLSSNLFTYEESLLLGRAKPQQIPEAPMRVKYADTGDLAFSIHLRSLILPHNGYIGDRIRLVLCVG</sequence>